<gene>
    <name evidence="2" type="ORF">NDU88_006602</name>
</gene>
<proteinExistence type="predicted"/>
<accession>A0AAV7N1T9</accession>
<dbReference type="AlphaFoldDB" id="A0AAV7N1T9"/>
<name>A0AAV7N1T9_PLEWA</name>
<dbReference type="Proteomes" id="UP001066276">
    <property type="component" value="Chromosome 9"/>
</dbReference>
<feature type="region of interest" description="Disordered" evidence="1">
    <location>
        <begin position="76"/>
        <end position="96"/>
    </location>
</feature>
<evidence type="ECO:0000313" key="2">
    <source>
        <dbReference type="EMBL" id="KAJ1109239.1"/>
    </source>
</evidence>
<dbReference type="EMBL" id="JANPWB010000013">
    <property type="protein sequence ID" value="KAJ1109239.1"/>
    <property type="molecule type" value="Genomic_DNA"/>
</dbReference>
<comment type="caution">
    <text evidence="2">The sequence shown here is derived from an EMBL/GenBank/DDBJ whole genome shotgun (WGS) entry which is preliminary data.</text>
</comment>
<sequence length="128" mass="14038">MERRRAQLPAQFLVLAQRALSKLHASDDEVAAHMPFGSAVGHVFQRKHLRPARLFVLGLGAVARGRTAQEVVQALGEEEGGRNPGRSLPSSLSCSSSITRPVRAVPPALDEGLWFRKQRPRVNPETKV</sequence>
<keyword evidence="3" id="KW-1185">Reference proteome</keyword>
<evidence type="ECO:0000256" key="1">
    <source>
        <dbReference type="SAM" id="MobiDB-lite"/>
    </source>
</evidence>
<feature type="compositionally biased region" description="Low complexity" evidence="1">
    <location>
        <begin position="87"/>
        <end position="96"/>
    </location>
</feature>
<organism evidence="2 3">
    <name type="scientific">Pleurodeles waltl</name>
    <name type="common">Iberian ribbed newt</name>
    <dbReference type="NCBI Taxonomy" id="8319"/>
    <lineage>
        <taxon>Eukaryota</taxon>
        <taxon>Metazoa</taxon>
        <taxon>Chordata</taxon>
        <taxon>Craniata</taxon>
        <taxon>Vertebrata</taxon>
        <taxon>Euteleostomi</taxon>
        <taxon>Amphibia</taxon>
        <taxon>Batrachia</taxon>
        <taxon>Caudata</taxon>
        <taxon>Salamandroidea</taxon>
        <taxon>Salamandridae</taxon>
        <taxon>Pleurodelinae</taxon>
        <taxon>Pleurodeles</taxon>
    </lineage>
</organism>
<evidence type="ECO:0000313" key="3">
    <source>
        <dbReference type="Proteomes" id="UP001066276"/>
    </source>
</evidence>
<reference evidence="2" key="1">
    <citation type="journal article" date="2022" name="bioRxiv">
        <title>Sequencing and chromosome-scale assembly of the giantPleurodeles waltlgenome.</title>
        <authorList>
            <person name="Brown T."/>
            <person name="Elewa A."/>
            <person name="Iarovenko S."/>
            <person name="Subramanian E."/>
            <person name="Araus A.J."/>
            <person name="Petzold A."/>
            <person name="Susuki M."/>
            <person name="Suzuki K.-i.T."/>
            <person name="Hayashi T."/>
            <person name="Toyoda A."/>
            <person name="Oliveira C."/>
            <person name="Osipova E."/>
            <person name="Leigh N.D."/>
            <person name="Simon A."/>
            <person name="Yun M.H."/>
        </authorList>
    </citation>
    <scope>NUCLEOTIDE SEQUENCE</scope>
    <source>
        <strain evidence="2">20211129_DDA</strain>
        <tissue evidence="2">Liver</tissue>
    </source>
</reference>
<protein>
    <submittedName>
        <fullName evidence="2">Uncharacterized protein</fullName>
    </submittedName>
</protein>